<dbReference type="InterPro" id="IPR036873">
    <property type="entry name" value="Rhodanese-like_dom_sf"/>
</dbReference>
<dbReference type="InterPro" id="IPR052963">
    <property type="entry name" value="Pantetheine_PDE"/>
</dbReference>
<dbReference type="SUPFAM" id="SSF52821">
    <property type="entry name" value="Rhodanese/Cell cycle control phosphatase"/>
    <property type="match status" value="1"/>
</dbReference>
<dbReference type="Gene3D" id="3.60.21.10">
    <property type="match status" value="1"/>
</dbReference>
<proteinExistence type="predicted"/>
<dbReference type="AlphaFoldDB" id="A0A9P1CI29"/>
<comment type="caution">
    <text evidence="2">The sequence shown here is derived from an EMBL/GenBank/DDBJ whole genome shotgun (WGS) entry which is preliminary data.</text>
</comment>
<dbReference type="EMBL" id="CAMXCT030001602">
    <property type="protein sequence ID" value="CAL4778839.1"/>
    <property type="molecule type" value="Genomic_DNA"/>
</dbReference>
<dbReference type="PANTHER" id="PTHR36492:SF2">
    <property type="entry name" value="[ACYL-CARRIER-PROTEIN] PHOSPHODIESTERASE PPTH"/>
    <property type="match status" value="1"/>
</dbReference>
<sequence>MRGDHWRVLGRSVLVRQGQSLNSEAADRLCHGAILLELDLVGERLQFKKLQGEGPETGWLSIRVKDKELLARIAAKDINQDPAGKLPPVVGPRLWAMSDIHTDKKENMQWVLDLDPREFQEDVLILAGDIANTMEVLQETLLLLKSRFGRIFFCPGNHDLWMQGWKNGNSLDKLKAILKFCKSKGIETAPGVVNTGVGPLLVVPIFAWHHPQWDTEPELEEWNVPPLEKTIVDYWATKWPADLRIDDGSVAEELDKLNASGFAEALKRRDEFHGVVSFSHFVPRLEVNPEKRYLIPSSLAKAVGSLHLKKRVEELKPDVHIFGHTHFGYDMDVDGIRYLQAALGTPAERTWGGSIVTLGDFPQERRPCLVWSGAWSMRHRSAWTQYYQRYGRRAEVTELVPSVCCNLYTPKVTAGARARSGWIKGRMPIWLFGPLETRLQEAQMVTREVNEITGWDVRGKNVKALEKLPRSSQGEPRSVEASQAIGWHKEASYTFIDVRNQGNGCIPGAISLPHPEATETLASLEDDEVLRLCEQLNAKGGHMLIIGDSAKCSWDAAMLLAGYFRMWPSEMKLGLKLTEPGYILEDLL</sequence>
<evidence type="ECO:0000259" key="1">
    <source>
        <dbReference type="Pfam" id="PF00149"/>
    </source>
</evidence>
<evidence type="ECO:0000313" key="2">
    <source>
        <dbReference type="EMBL" id="CAI3991527.1"/>
    </source>
</evidence>
<dbReference type="OrthoDB" id="550558at2759"/>
<evidence type="ECO:0000313" key="5">
    <source>
        <dbReference type="Proteomes" id="UP001152797"/>
    </source>
</evidence>
<dbReference type="EMBL" id="CAMXCT020001602">
    <property type="protein sequence ID" value="CAL1144902.1"/>
    <property type="molecule type" value="Genomic_DNA"/>
</dbReference>
<evidence type="ECO:0000313" key="4">
    <source>
        <dbReference type="EMBL" id="CAL4778839.1"/>
    </source>
</evidence>
<dbReference type="InterPro" id="IPR029052">
    <property type="entry name" value="Metallo-depent_PP-like"/>
</dbReference>
<reference evidence="2" key="1">
    <citation type="submission" date="2022-10" db="EMBL/GenBank/DDBJ databases">
        <authorList>
            <person name="Chen Y."/>
            <person name="Dougan E. K."/>
            <person name="Chan C."/>
            <person name="Rhodes N."/>
            <person name="Thang M."/>
        </authorList>
    </citation>
    <scope>NUCLEOTIDE SEQUENCE</scope>
</reference>
<evidence type="ECO:0000313" key="3">
    <source>
        <dbReference type="EMBL" id="CAL1144902.1"/>
    </source>
</evidence>
<protein>
    <submittedName>
        <fullName evidence="4">Rhodanese domain-containing protein</fullName>
    </submittedName>
</protein>
<dbReference type="InterPro" id="IPR004843">
    <property type="entry name" value="Calcineurin-like_PHP"/>
</dbReference>
<reference evidence="3" key="2">
    <citation type="submission" date="2024-04" db="EMBL/GenBank/DDBJ databases">
        <authorList>
            <person name="Chen Y."/>
            <person name="Shah S."/>
            <person name="Dougan E. K."/>
            <person name="Thang M."/>
            <person name="Chan C."/>
        </authorList>
    </citation>
    <scope>NUCLEOTIDE SEQUENCE [LARGE SCALE GENOMIC DNA]</scope>
</reference>
<name>A0A9P1CI29_9DINO</name>
<dbReference type="Pfam" id="PF00149">
    <property type="entry name" value="Metallophos"/>
    <property type="match status" value="1"/>
</dbReference>
<dbReference type="CDD" id="cd00838">
    <property type="entry name" value="MPP_superfamily"/>
    <property type="match status" value="1"/>
</dbReference>
<dbReference type="EMBL" id="CAMXCT010001602">
    <property type="protein sequence ID" value="CAI3991527.1"/>
    <property type="molecule type" value="Genomic_DNA"/>
</dbReference>
<feature type="domain" description="Calcineurin-like phosphoesterase" evidence="1">
    <location>
        <begin position="93"/>
        <end position="326"/>
    </location>
</feature>
<organism evidence="2">
    <name type="scientific">Cladocopium goreaui</name>
    <dbReference type="NCBI Taxonomy" id="2562237"/>
    <lineage>
        <taxon>Eukaryota</taxon>
        <taxon>Sar</taxon>
        <taxon>Alveolata</taxon>
        <taxon>Dinophyceae</taxon>
        <taxon>Suessiales</taxon>
        <taxon>Symbiodiniaceae</taxon>
        <taxon>Cladocopium</taxon>
    </lineage>
</organism>
<keyword evidence="5" id="KW-1185">Reference proteome</keyword>
<dbReference type="GO" id="GO:0016787">
    <property type="term" value="F:hydrolase activity"/>
    <property type="evidence" value="ECO:0007669"/>
    <property type="project" value="InterPro"/>
</dbReference>
<dbReference type="SUPFAM" id="SSF56300">
    <property type="entry name" value="Metallo-dependent phosphatases"/>
    <property type="match status" value="1"/>
</dbReference>
<dbReference type="Proteomes" id="UP001152797">
    <property type="component" value="Unassembled WGS sequence"/>
</dbReference>
<gene>
    <name evidence="2" type="ORF">C1SCF055_LOCUS18426</name>
</gene>
<dbReference type="PANTHER" id="PTHR36492">
    <property type="match status" value="1"/>
</dbReference>
<accession>A0A9P1CI29</accession>